<keyword evidence="2" id="KW-1185">Reference proteome</keyword>
<organism evidence="1 2">
    <name type="scientific">Halomarina oriensis</name>
    <dbReference type="NCBI Taxonomy" id="671145"/>
    <lineage>
        <taxon>Archaea</taxon>
        <taxon>Methanobacteriati</taxon>
        <taxon>Methanobacteriota</taxon>
        <taxon>Stenosarchaea group</taxon>
        <taxon>Halobacteria</taxon>
        <taxon>Halobacteriales</taxon>
        <taxon>Natronomonadaceae</taxon>
        <taxon>Halomarina</taxon>
    </lineage>
</organism>
<sequence length="69" mass="7599">MSTHVADGPHPETHCVSCGIALLVEEFAHGDLRCDTCDPRRDTDATRECSTCGREAHHARVRRGFCCSD</sequence>
<evidence type="ECO:0000313" key="2">
    <source>
        <dbReference type="Proteomes" id="UP000451471"/>
    </source>
</evidence>
<accession>A0A6B0GSY8</accession>
<comment type="caution">
    <text evidence="1">The sequence shown here is derived from an EMBL/GenBank/DDBJ whole genome shotgun (WGS) entry which is preliminary data.</text>
</comment>
<gene>
    <name evidence="1" type="ORF">GQS65_09940</name>
</gene>
<evidence type="ECO:0000313" key="1">
    <source>
        <dbReference type="EMBL" id="MWG34808.1"/>
    </source>
</evidence>
<dbReference type="RefSeq" id="WP_158204446.1">
    <property type="nucleotide sequence ID" value="NZ_WSZK01000015.1"/>
</dbReference>
<dbReference type="Proteomes" id="UP000451471">
    <property type="component" value="Unassembled WGS sequence"/>
</dbReference>
<reference evidence="1 2" key="1">
    <citation type="submission" date="2019-12" db="EMBL/GenBank/DDBJ databases">
        <title>Halocatena pleomorpha gen. nov. sp. nov., an extremely halophilic archaeon of family Halobacteriaceae isolated from saltpan soil.</title>
        <authorList>
            <person name="Pal Y."/>
            <person name="Verma A."/>
            <person name="Krishnamurthi S."/>
            <person name="Kumar P."/>
        </authorList>
    </citation>
    <scope>NUCLEOTIDE SEQUENCE [LARGE SCALE GENOMIC DNA]</scope>
    <source>
        <strain evidence="1 2">JCM 16495</strain>
    </source>
</reference>
<dbReference type="EMBL" id="WSZK01000015">
    <property type="protein sequence ID" value="MWG34808.1"/>
    <property type="molecule type" value="Genomic_DNA"/>
</dbReference>
<dbReference type="AlphaFoldDB" id="A0A6B0GSY8"/>
<proteinExistence type="predicted"/>
<protein>
    <submittedName>
        <fullName evidence="1">Uncharacterized protein</fullName>
    </submittedName>
</protein>
<name>A0A6B0GSY8_9EURY</name>